<dbReference type="AlphaFoldDB" id="A0A5B9MIL1"/>
<organism evidence="1 2">
    <name type="scientific">Stieleria maiorica</name>
    <dbReference type="NCBI Taxonomy" id="2795974"/>
    <lineage>
        <taxon>Bacteria</taxon>
        <taxon>Pseudomonadati</taxon>
        <taxon>Planctomycetota</taxon>
        <taxon>Planctomycetia</taxon>
        <taxon>Pirellulales</taxon>
        <taxon>Pirellulaceae</taxon>
        <taxon>Stieleria</taxon>
    </lineage>
</organism>
<evidence type="ECO:0000313" key="2">
    <source>
        <dbReference type="Proteomes" id="UP000321353"/>
    </source>
</evidence>
<evidence type="ECO:0000313" key="1">
    <source>
        <dbReference type="EMBL" id="QEG01039.1"/>
    </source>
</evidence>
<dbReference type="EMBL" id="CP036264">
    <property type="protein sequence ID" value="QEG01039.1"/>
    <property type="molecule type" value="Genomic_DNA"/>
</dbReference>
<sequence>MPANSSDTNLFTARQRRINRHPWYLRWLNHPTYNIVARLRSHPVFDPRNTSWLRTLSRQRQWVYFDRLTLRFVALECLNANDPRLCVEPIRDAV</sequence>
<gene>
    <name evidence="1" type="ORF">Mal15_51150</name>
</gene>
<dbReference type="KEGG" id="smam:Mal15_51150"/>
<protein>
    <submittedName>
        <fullName evidence="1">Uncharacterized protein</fullName>
    </submittedName>
</protein>
<keyword evidence="2" id="KW-1185">Reference proteome</keyword>
<accession>A0A5B9MIL1</accession>
<dbReference type="Proteomes" id="UP000321353">
    <property type="component" value="Chromosome"/>
</dbReference>
<proteinExistence type="predicted"/>
<reference evidence="1 2" key="1">
    <citation type="submission" date="2019-02" db="EMBL/GenBank/DDBJ databases">
        <title>Planctomycetal bacteria perform biofilm scaping via a novel small molecule.</title>
        <authorList>
            <person name="Jeske O."/>
            <person name="Boedeker C."/>
            <person name="Wiegand S."/>
            <person name="Breitling P."/>
            <person name="Kallscheuer N."/>
            <person name="Jogler M."/>
            <person name="Rohde M."/>
            <person name="Petersen J."/>
            <person name="Medema M.H."/>
            <person name="Surup F."/>
            <person name="Jogler C."/>
        </authorList>
    </citation>
    <scope>NUCLEOTIDE SEQUENCE [LARGE SCALE GENOMIC DNA]</scope>
    <source>
        <strain evidence="1 2">Mal15</strain>
    </source>
</reference>
<name>A0A5B9MIL1_9BACT</name>